<dbReference type="InterPro" id="IPR016040">
    <property type="entry name" value="NAD(P)-bd_dom"/>
</dbReference>
<evidence type="ECO:0000313" key="2">
    <source>
        <dbReference type="EMBL" id="KEK22629.1"/>
    </source>
</evidence>
<protein>
    <submittedName>
        <fullName evidence="2">CDP-glucose 4,6-dehydratase</fullName>
    </submittedName>
</protein>
<proteinExistence type="predicted"/>
<dbReference type="OrthoDB" id="9779041at2"/>
<dbReference type="PANTHER" id="PTHR43000">
    <property type="entry name" value="DTDP-D-GLUCOSE 4,6-DEHYDRATASE-RELATED"/>
    <property type="match status" value="1"/>
</dbReference>
<dbReference type="InterPro" id="IPR036291">
    <property type="entry name" value="NAD(P)-bd_dom_sf"/>
</dbReference>
<evidence type="ECO:0000313" key="3">
    <source>
        <dbReference type="Proteomes" id="UP000027778"/>
    </source>
</evidence>
<keyword evidence="3" id="KW-1185">Reference proteome</keyword>
<dbReference type="EMBL" id="JOTM01000027">
    <property type="protein sequence ID" value="KEK22629.1"/>
    <property type="molecule type" value="Genomic_DNA"/>
</dbReference>
<dbReference type="Proteomes" id="UP000027778">
    <property type="component" value="Unassembled WGS sequence"/>
</dbReference>
<dbReference type="AlphaFoldDB" id="A0A073K5Q8"/>
<name>A0A073K5Q8_9BACI</name>
<sequence length="354" mass="40050">MIDTSFWYKKKVFITGHTGFKGTWLTLWLASLGADVSGYSFHPPSSPNLFELTQATTECKSIKGDITHFPSLLQAIKDYKPEIIFHLAAQPLVQTSYKNPIDTFKTNVLGTVHLLEAAKNVQSVHVIINVTSDKCYENDGFGNHSFEENDRLGGHDPYSASKACAELVTTSYQKSFFHLKDSSSPKLASVRAGNVIGGGDWAEDRLFPDMVRAYINSNKLSIRNPNAIRPWQHVLDPLHGYLLLAEKIWKTPKYAAAWNFGPVNQPHMTVNEFVNMTMKLWNKKLEIISPTDSSPYESSVLTLDSNKSMKELGWVPKLSTKESISWTVEWYQKYVNEEDIASFTRKQIDTFKTI</sequence>
<accession>A0A073K5Q8</accession>
<dbReference type="Gene3D" id="3.90.25.10">
    <property type="entry name" value="UDP-galactose 4-epimerase, domain 1"/>
    <property type="match status" value="1"/>
</dbReference>
<gene>
    <name evidence="2" type="ORF">BAGA_16790</name>
</gene>
<dbReference type="Pfam" id="PF16363">
    <property type="entry name" value="GDP_Man_Dehyd"/>
    <property type="match status" value="1"/>
</dbReference>
<dbReference type="RefSeq" id="WP_033677004.1">
    <property type="nucleotide sequence ID" value="NZ_JOTM01000027.1"/>
</dbReference>
<dbReference type="InterPro" id="IPR013445">
    <property type="entry name" value="CDP_4_6_deHydtase"/>
</dbReference>
<dbReference type="NCBIfam" id="TIGR02622">
    <property type="entry name" value="CDP_4_6_dhtase"/>
    <property type="match status" value="1"/>
</dbReference>
<dbReference type="STRING" id="574375.AZF08_14615"/>
<organism evidence="2 3">
    <name type="scientific">Bacillus gaemokensis</name>
    <dbReference type="NCBI Taxonomy" id="574375"/>
    <lineage>
        <taxon>Bacteria</taxon>
        <taxon>Bacillati</taxon>
        <taxon>Bacillota</taxon>
        <taxon>Bacilli</taxon>
        <taxon>Bacillales</taxon>
        <taxon>Bacillaceae</taxon>
        <taxon>Bacillus</taxon>
        <taxon>Bacillus cereus group</taxon>
    </lineage>
</organism>
<reference evidence="2 3" key="1">
    <citation type="submission" date="2014-06" db="EMBL/GenBank/DDBJ databases">
        <title>Draft genome sequence of Bacillus gaemokensis JCM 15801 (MCCC 1A00707).</title>
        <authorList>
            <person name="Lai Q."/>
            <person name="Liu Y."/>
            <person name="Shao Z."/>
        </authorList>
    </citation>
    <scope>NUCLEOTIDE SEQUENCE [LARGE SCALE GENOMIC DNA]</scope>
    <source>
        <strain evidence="2 3">JCM 15801</strain>
    </source>
</reference>
<feature type="domain" description="NAD(P)-binding" evidence="1">
    <location>
        <begin position="13"/>
        <end position="324"/>
    </location>
</feature>
<comment type="caution">
    <text evidence="2">The sequence shown here is derived from an EMBL/GenBank/DDBJ whole genome shotgun (WGS) entry which is preliminary data.</text>
</comment>
<dbReference type="Gene3D" id="3.40.50.720">
    <property type="entry name" value="NAD(P)-binding Rossmann-like Domain"/>
    <property type="match status" value="1"/>
</dbReference>
<dbReference type="SUPFAM" id="SSF51735">
    <property type="entry name" value="NAD(P)-binding Rossmann-fold domains"/>
    <property type="match status" value="1"/>
</dbReference>
<dbReference type="eggNOG" id="COG0451">
    <property type="taxonomic scope" value="Bacteria"/>
</dbReference>
<evidence type="ECO:0000259" key="1">
    <source>
        <dbReference type="Pfam" id="PF16363"/>
    </source>
</evidence>